<dbReference type="EMBL" id="CAJOAZ010001253">
    <property type="protein sequence ID" value="CAF3789219.1"/>
    <property type="molecule type" value="Genomic_DNA"/>
</dbReference>
<dbReference type="EMBL" id="CAJNOG010000196">
    <property type="protein sequence ID" value="CAF1064715.1"/>
    <property type="molecule type" value="Genomic_DNA"/>
</dbReference>
<sequence>MHVFETFLRTYERIRQSNDIDNYNDVFEETKYETIHLFNDLLTSCCIDPLLINEKKTENVESLIDIFSQLITEKRFLSAYEDYFNLREILDIVHQTTELLDEEQVKFYTDAVKEAIELYGTPSCKQKLKSPSAATTTVSASGNTSIKKSTNPDVQMIQALFPGLDEAYIEVSLIKNKM</sequence>
<protein>
    <submittedName>
        <fullName evidence="1">Uncharacterized protein</fullName>
    </submittedName>
</protein>
<comment type="caution">
    <text evidence="1">The sequence shown here is derived from an EMBL/GenBank/DDBJ whole genome shotgun (WGS) entry which is preliminary data.</text>
</comment>
<accession>A0A814LK47</accession>
<evidence type="ECO:0000313" key="1">
    <source>
        <dbReference type="EMBL" id="CAF1064715.1"/>
    </source>
</evidence>
<proteinExistence type="predicted"/>
<dbReference type="Proteomes" id="UP000663844">
    <property type="component" value="Unassembled WGS sequence"/>
</dbReference>
<reference evidence="1" key="1">
    <citation type="submission" date="2021-02" db="EMBL/GenBank/DDBJ databases">
        <authorList>
            <person name="Nowell W R."/>
        </authorList>
    </citation>
    <scope>NUCLEOTIDE SEQUENCE</scope>
</reference>
<organism evidence="1 3">
    <name type="scientific">Adineta steineri</name>
    <dbReference type="NCBI Taxonomy" id="433720"/>
    <lineage>
        <taxon>Eukaryota</taxon>
        <taxon>Metazoa</taxon>
        <taxon>Spiralia</taxon>
        <taxon>Gnathifera</taxon>
        <taxon>Rotifera</taxon>
        <taxon>Eurotatoria</taxon>
        <taxon>Bdelloidea</taxon>
        <taxon>Adinetida</taxon>
        <taxon>Adinetidae</taxon>
        <taxon>Adineta</taxon>
    </lineage>
</organism>
<evidence type="ECO:0000313" key="2">
    <source>
        <dbReference type="EMBL" id="CAF3789219.1"/>
    </source>
</evidence>
<gene>
    <name evidence="1" type="ORF">JYZ213_LOCUS19418</name>
    <name evidence="2" type="ORF">OXD698_LOCUS17576</name>
</gene>
<name>A0A814LK47_9BILA</name>
<dbReference type="AlphaFoldDB" id="A0A814LK47"/>
<evidence type="ECO:0000313" key="3">
    <source>
        <dbReference type="Proteomes" id="UP000663845"/>
    </source>
</evidence>
<dbReference type="Proteomes" id="UP000663845">
    <property type="component" value="Unassembled WGS sequence"/>
</dbReference>